<reference evidence="5" key="1">
    <citation type="submission" date="2019-11" db="EMBL/GenBank/DDBJ databases">
        <title>Complete mitogenomes of the chlorophyte green algae Scherffelia dubia and Tetraselmis sp. CCMP 881 (Chlorodendrophyceae).</title>
        <authorList>
            <person name="Turmel M."/>
            <person name="Otis C."/>
            <person name="de Cambiaire J.-C."/>
            <person name="Lemieux C."/>
        </authorList>
    </citation>
    <scope>NUCLEOTIDE SEQUENCE</scope>
</reference>
<evidence type="ECO:0000256" key="3">
    <source>
        <dbReference type="ARBA" id="ARBA00023274"/>
    </source>
</evidence>
<evidence type="ECO:0000259" key="4">
    <source>
        <dbReference type="Pfam" id="PF00177"/>
    </source>
</evidence>
<keyword evidence="5" id="KW-0496">Mitochondrion</keyword>
<dbReference type="GO" id="GO:1990904">
    <property type="term" value="C:ribonucleoprotein complex"/>
    <property type="evidence" value="ECO:0007669"/>
    <property type="project" value="UniProtKB-KW"/>
</dbReference>
<dbReference type="InterPro" id="IPR000235">
    <property type="entry name" value="Ribosomal_uS7"/>
</dbReference>
<geneLocation type="mitochondrion" evidence="5"/>
<dbReference type="GO" id="GO:0005840">
    <property type="term" value="C:ribosome"/>
    <property type="evidence" value="ECO:0007669"/>
    <property type="project" value="UniProtKB-KW"/>
</dbReference>
<dbReference type="PANTHER" id="PTHR11205">
    <property type="entry name" value="RIBOSOMAL PROTEIN S7"/>
    <property type="match status" value="1"/>
</dbReference>
<dbReference type="Gene3D" id="1.10.455.10">
    <property type="entry name" value="Ribosomal protein S7 domain"/>
    <property type="match status" value="1"/>
</dbReference>
<dbReference type="AlphaFoldDB" id="A0A650ARQ9"/>
<dbReference type="Pfam" id="PF00177">
    <property type="entry name" value="Ribosomal_S7"/>
    <property type="match status" value="1"/>
</dbReference>
<feature type="domain" description="Small ribosomal subunit protein uS7" evidence="4">
    <location>
        <begin position="10"/>
        <end position="199"/>
    </location>
</feature>
<organism evidence="5">
    <name type="scientific">Tetraselmis sp. CCMP 881</name>
    <dbReference type="NCBI Taxonomy" id="1812852"/>
    <lineage>
        <taxon>Eukaryota</taxon>
        <taxon>Viridiplantae</taxon>
        <taxon>Chlorophyta</taxon>
        <taxon>core chlorophytes</taxon>
        <taxon>Chlorodendrophyceae</taxon>
        <taxon>Chlorodendrales</taxon>
        <taxon>Chlorodendraceae</taxon>
        <taxon>Tetraselmis</taxon>
    </lineage>
</organism>
<sequence>MVLKVQTDVKKTKELFLFQKATNILMKSGKQDQASFILNECLAMINQIQKKKKNITRVRNFSTHRANYLKELGFLLLPKQVYTDKINEEFKFIENPNPLDHKLGALEVVEQAINNVGPFLEVRKVRTSRSTKQVPAMIKKRRQQTLAIRWIVEAAQQRRKKSSSTFSKCLAIEFLEAYSKQGKARQKRNDMHKIAYANRAHLRSRWW</sequence>
<name>A0A650ARQ9_9CHLO</name>
<evidence type="ECO:0000256" key="1">
    <source>
        <dbReference type="ARBA" id="ARBA00007151"/>
    </source>
</evidence>
<proteinExistence type="inferred from homology"/>
<dbReference type="PIRSF" id="PIRSF002122">
    <property type="entry name" value="RPS7p_RPS7a_RPS5e_RPS7o"/>
    <property type="match status" value="1"/>
</dbReference>
<dbReference type="GO" id="GO:0006412">
    <property type="term" value="P:translation"/>
    <property type="evidence" value="ECO:0007669"/>
    <property type="project" value="InterPro"/>
</dbReference>
<dbReference type="EMBL" id="MN642087">
    <property type="protein sequence ID" value="QGP70650.1"/>
    <property type="molecule type" value="Genomic_DNA"/>
</dbReference>
<evidence type="ECO:0000313" key="5">
    <source>
        <dbReference type="EMBL" id="QGP70650.1"/>
    </source>
</evidence>
<dbReference type="InterPro" id="IPR036823">
    <property type="entry name" value="Ribosomal_uS7_dom_sf"/>
</dbReference>
<evidence type="ECO:0000256" key="2">
    <source>
        <dbReference type="ARBA" id="ARBA00022980"/>
    </source>
</evidence>
<keyword evidence="3" id="KW-0687">Ribonucleoprotein</keyword>
<protein>
    <submittedName>
        <fullName evidence="5">Ribosomal protein S7</fullName>
    </submittedName>
</protein>
<keyword evidence="2 5" id="KW-0689">Ribosomal protein</keyword>
<accession>A0A650ARQ9</accession>
<dbReference type="SUPFAM" id="SSF47973">
    <property type="entry name" value="Ribosomal protein S7"/>
    <property type="match status" value="1"/>
</dbReference>
<dbReference type="InterPro" id="IPR023798">
    <property type="entry name" value="Ribosomal_uS7_dom"/>
</dbReference>
<comment type="similarity">
    <text evidence="1">Belongs to the universal ribosomal protein uS7 family.</text>
</comment>
<gene>
    <name evidence="5" type="primary">rps7</name>
</gene>